<protein>
    <submittedName>
        <fullName evidence="2">Uncharacterized protein</fullName>
    </submittedName>
</protein>
<evidence type="ECO:0000313" key="3">
    <source>
        <dbReference type="Proteomes" id="UP001595904"/>
    </source>
</evidence>
<accession>A0ABV8SZN5</accession>
<feature type="transmembrane region" description="Helical" evidence="1">
    <location>
        <begin position="141"/>
        <end position="161"/>
    </location>
</feature>
<dbReference type="EMBL" id="JBHSDU010000014">
    <property type="protein sequence ID" value="MFC4312565.1"/>
    <property type="molecule type" value="Genomic_DNA"/>
</dbReference>
<proteinExistence type="predicted"/>
<evidence type="ECO:0000313" key="2">
    <source>
        <dbReference type="EMBL" id="MFC4312565.1"/>
    </source>
</evidence>
<name>A0ABV8SZN5_9GAMM</name>
<keyword evidence="1" id="KW-1133">Transmembrane helix</keyword>
<evidence type="ECO:0000256" key="1">
    <source>
        <dbReference type="SAM" id="Phobius"/>
    </source>
</evidence>
<keyword evidence="1" id="KW-0472">Membrane</keyword>
<keyword evidence="3" id="KW-1185">Reference proteome</keyword>
<gene>
    <name evidence="2" type="ORF">ACFPN2_26010</name>
</gene>
<dbReference type="RefSeq" id="WP_380602071.1">
    <property type="nucleotide sequence ID" value="NZ_JBHSDU010000014.1"/>
</dbReference>
<sequence length="164" mass="18679">MIEFLLSVLKTLVGKIVTDEFNATCPSVAQWLVKRSAARLGADRERYEEQWLADLADRGTSIRKLIFAIGVCRAAVTLRREFVPAGKPVQTDSERRLAEIDQARRTLAARLTMPALRFELECLRDALTKIIERCLSDLMQWKISAVVAVVFTIFGIMLAYFRMR</sequence>
<organism evidence="2 3">
    <name type="scientific">Steroidobacter flavus</name>
    <dbReference type="NCBI Taxonomy" id="1842136"/>
    <lineage>
        <taxon>Bacteria</taxon>
        <taxon>Pseudomonadati</taxon>
        <taxon>Pseudomonadota</taxon>
        <taxon>Gammaproteobacteria</taxon>
        <taxon>Steroidobacterales</taxon>
        <taxon>Steroidobacteraceae</taxon>
        <taxon>Steroidobacter</taxon>
    </lineage>
</organism>
<reference evidence="3" key="1">
    <citation type="journal article" date="2019" name="Int. J. Syst. Evol. Microbiol.">
        <title>The Global Catalogue of Microorganisms (GCM) 10K type strain sequencing project: providing services to taxonomists for standard genome sequencing and annotation.</title>
        <authorList>
            <consortium name="The Broad Institute Genomics Platform"/>
            <consortium name="The Broad Institute Genome Sequencing Center for Infectious Disease"/>
            <person name="Wu L."/>
            <person name="Ma J."/>
        </authorList>
    </citation>
    <scope>NUCLEOTIDE SEQUENCE [LARGE SCALE GENOMIC DNA]</scope>
    <source>
        <strain evidence="3">CGMCC 1.10759</strain>
    </source>
</reference>
<comment type="caution">
    <text evidence="2">The sequence shown here is derived from an EMBL/GenBank/DDBJ whole genome shotgun (WGS) entry which is preliminary data.</text>
</comment>
<dbReference type="Proteomes" id="UP001595904">
    <property type="component" value="Unassembled WGS sequence"/>
</dbReference>
<keyword evidence="1" id="KW-0812">Transmembrane</keyword>